<dbReference type="OrthoDB" id="958112at2"/>
<keyword evidence="3" id="KW-1185">Reference proteome</keyword>
<evidence type="ECO:0000256" key="1">
    <source>
        <dbReference type="SAM" id="SignalP"/>
    </source>
</evidence>
<dbReference type="RefSeq" id="WP_106135857.1">
    <property type="nucleotide sequence ID" value="NZ_PVTE01000001.1"/>
</dbReference>
<protein>
    <submittedName>
        <fullName evidence="2">Uncharacterized protein</fullName>
    </submittedName>
</protein>
<proteinExistence type="predicted"/>
<dbReference type="EMBL" id="PVTE01000001">
    <property type="protein sequence ID" value="PRY47101.1"/>
    <property type="molecule type" value="Genomic_DNA"/>
</dbReference>
<evidence type="ECO:0000313" key="2">
    <source>
        <dbReference type="EMBL" id="PRY47101.1"/>
    </source>
</evidence>
<gene>
    <name evidence="2" type="ORF">CLV58_101167</name>
</gene>
<comment type="caution">
    <text evidence="2">The sequence shown here is derived from an EMBL/GenBank/DDBJ whole genome shotgun (WGS) entry which is preliminary data.</text>
</comment>
<feature type="chain" id="PRO_5015432561" evidence="1">
    <location>
        <begin position="26"/>
        <end position="238"/>
    </location>
</feature>
<sequence>MNKKAITSIIGSVCLLLLASAVAFATNNVLAGVVAMPLATAGFQAVTGLSLFEPTTAAYATLAAIPRTPQQTINPGGARRLFLIATDQFAAEYPKRSIITAGKITAAPTFITATPAPVFVEVQVSDNSLKLDGSLKGSTGYQSWEQSLEVKIAGFTPEQCDAIDKLINTEVVACVVMNDGQRVIAGSSFMGLQFEVMHTTGAKGSDRREWTLKAKQDGYMFNYMPVGDAIAIPGVSAT</sequence>
<organism evidence="2 3">
    <name type="scientific">Spirosoma oryzae</name>
    <dbReference type="NCBI Taxonomy" id="1469603"/>
    <lineage>
        <taxon>Bacteria</taxon>
        <taxon>Pseudomonadati</taxon>
        <taxon>Bacteroidota</taxon>
        <taxon>Cytophagia</taxon>
        <taxon>Cytophagales</taxon>
        <taxon>Cytophagaceae</taxon>
        <taxon>Spirosoma</taxon>
    </lineage>
</organism>
<evidence type="ECO:0000313" key="3">
    <source>
        <dbReference type="Proteomes" id="UP000238375"/>
    </source>
</evidence>
<dbReference type="AlphaFoldDB" id="A0A2T0TNA2"/>
<name>A0A2T0TNA2_9BACT</name>
<keyword evidence="1" id="KW-0732">Signal</keyword>
<accession>A0A2T0TNA2</accession>
<dbReference type="Proteomes" id="UP000238375">
    <property type="component" value="Unassembled WGS sequence"/>
</dbReference>
<feature type="signal peptide" evidence="1">
    <location>
        <begin position="1"/>
        <end position="25"/>
    </location>
</feature>
<reference evidence="2 3" key="1">
    <citation type="submission" date="2018-03" db="EMBL/GenBank/DDBJ databases">
        <title>Genomic Encyclopedia of Archaeal and Bacterial Type Strains, Phase II (KMG-II): from individual species to whole genera.</title>
        <authorList>
            <person name="Goeker M."/>
        </authorList>
    </citation>
    <scope>NUCLEOTIDE SEQUENCE [LARGE SCALE GENOMIC DNA]</scope>
    <source>
        <strain evidence="2 3">DSM 28354</strain>
    </source>
</reference>